<keyword evidence="3 8" id="KW-1134">Transmembrane beta strand</keyword>
<dbReference type="NCBIfam" id="TIGR04056">
    <property type="entry name" value="OMP_RagA_SusC"/>
    <property type="match status" value="1"/>
</dbReference>
<dbReference type="Pfam" id="PF00593">
    <property type="entry name" value="TonB_dep_Rec_b-barrel"/>
    <property type="match status" value="1"/>
</dbReference>
<evidence type="ECO:0000256" key="2">
    <source>
        <dbReference type="ARBA" id="ARBA00022448"/>
    </source>
</evidence>
<evidence type="ECO:0000313" key="15">
    <source>
        <dbReference type="Proteomes" id="UP000267517"/>
    </source>
</evidence>
<evidence type="ECO:0000313" key="14">
    <source>
        <dbReference type="EMBL" id="BBA28408.1"/>
    </source>
</evidence>
<keyword evidence="6 8" id="KW-0472">Membrane</keyword>
<dbReference type="Gene3D" id="2.40.170.20">
    <property type="entry name" value="TonB-dependent receptor, beta-barrel domain"/>
    <property type="match status" value="1"/>
</dbReference>
<dbReference type="InterPro" id="IPR023997">
    <property type="entry name" value="TonB-dep_OMP_SusC/RagA_CS"/>
</dbReference>
<keyword evidence="2 8" id="KW-0813">Transport</keyword>
<dbReference type="InterPro" id="IPR037066">
    <property type="entry name" value="Plug_dom_sf"/>
</dbReference>
<protein>
    <submittedName>
        <fullName evidence="14">SusC/RagA family TonB-linked outer membrane protein</fullName>
    </submittedName>
</protein>
<evidence type="ECO:0000256" key="8">
    <source>
        <dbReference type="PROSITE-ProRule" id="PRU01360"/>
    </source>
</evidence>
<dbReference type="NCBIfam" id="TIGR04057">
    <property type="entry name" value="SusC_RagA_signa"/>
    <property type="match status" value="1"/>
</dbReference>
<evidence type="ECO:0000256" key="3">
    <source>
        <dbReference type="ARBA" id="ARBA00022452"/>
    </source>
</evidence>
<dbReference type="FunFam" id="2.60.40.1120:FF:000003">
    <property type="entry name" value="Outer membrane protein Omp121"/>
    <property type="match status" value="1"/>
</dbReference>
<proteinExistence type="inferred from homology"/>
<dbReference type="Gene3D" id="2.60.40.1120">
    <property type="entry name" value="Carboxypeptidase-like, regulatory domain"/>
    <property type="match status" value="1"/>
</dbReference>
<dbReference type="InterPro" id="IPR008969">
    <property type="entry name" value="CarboxyPept-like_regulatory"/>
</dbReference>
<feature type="region of interest" description="Disordered" evidence="10">
    <location>
        <begin position="602"/>
        <end position="623"/>
    </location>
</feature>
<feature type="compositionally biased region" description="Basic and acidic residues" evidence="10">
    <location>
        <begin position="611"/>
        <end position="623"/>
    </location>
</feature>
<evidence type="ECO:0000259" key="12">
    <source>
        <dbReference type="Pfam" id="PF00593"/>
    </source>
</evidence>
<dbReference type="Gene3D" id="2.170.130.10">
    <property type="entry name" value="TonB-dependent receptor, plug domain"/>
    <property type="match status" value="1"/>
</dbReference>
<evidence type="ECO:0000256" key="6">
    <source>
        <dbReference type="ARBA" id="ARBA00023136"/>
    </source>
</evidence>
<dbReference type="EMBL" id="AP018049">
    <property type="protein sequence ID" value="BBA28408.1"/>
    <property type="molecule type" value="Genomic_DNA"/>
</dbReference>
<evidence type="ECO:0000256" key="9">
    <source>
        <dbReference type="RuleBase" id="RU003357"/>
    </source>
</evidence>
<dbReference type="Pfam" id="PF07715">
    <property type="entry name" value="Plug"/>
    <property type="match status" value="1"/>
</dbReference>
<dbReference type="InterPro" id="IPR000531">
    <property type="entry name" value="Beta-barrel_TonB"/>
</dbReference>
<accession>A0A250KFG7</accession>
<keyword evidence="7 8" id="KW-0998">Cell outer membrane</keyword>
<keyword evidence="5 9" id="KW-0798">TonB box</keyword>
<dbReference type="InterPro" id="IPR036942">
    <property type="entry name" value="Beta-barrel_TonB_sf"/>
</dbReference>
<sequence length="1120" mass="125650">MRMILHIKPIGFTLCMGVSFLMPTQGFAVSKLPVQSVQQSGKCTGIILDEQGEPIVGATVQVKGTSNGAATDLDGRFTLSNISPGSIIVISYIGMDTKEVKWDGQEIKVKLKEEQHALNELIVTGYGGQQKRATLTTAISKMDNKVLDAAAFSNVGSALQGSVTGLQVVNSSGQPGTAPSITLRGGASITGSAPALIIVDGVERTLSEINPSDIESIEVLKDAASTAIYGARANGGVILVTTKRAQAGNSSINYRLKVGANFKRNDYNFMNARNYLYYNRMGFKRYADAMEGHGRAANVDAQNGYSGRGYTDYTPRTDVMYYDATNAEHQRLLTEEGWEVMDDPYYGSINGAKLIFKDYGGLLEDAIYHNQTLTQDHYLSFSGGNNMGSFVASLGYYDENGVVRNTSFRRFTGSVKGDYQIKPWLKVRAGAQYTWFTKPDSYFGSWSSLFYRTRSQRPTWNPYLADGSPAPGWSSSDGNYMYWNDKLTMENSSRSETFNIGFDLTLIPKHLKLSANGSIYHVLNQNESFNKAYYTQSNPNNINTTRRSYAYMMKDTQIQLNTILNYFDTFAEHHNVDFMVGAEYYDYNYFWMNASTKNSPTDDIPTLNAGADKDSNPKSEKSGNRIESLFGRFNYDYKQKYLLSFTFRYDGNSKLKDNRWGFFPGISLGWNMMEEDFWKESKLSNFVSNIKPRISYGSNGNVSGIGDFYIYGIYDQLTNYRGNTAFYDRSLVNTALKWEQSHTFEAGLDLGFFKNRLSLILDYYVRNTSNLLQSVNLPSYLGFTSIQTNLGKLRNQGFEMEVRATPVHLKNSFRWDLSFNLSTVKNTIVQLPKSDRPFNQLQGVEVAAGKVGADGKTPTKWIGGYREGGTLGELYGYSQDHIFRDWDDVKANANKRIDNIAKLYGPGLADEVNPQTGVLYKNSTGWKAIEPGDVCWEDINEDGIINSLDRKVLGNSRPSVTGGWTSTLSYKNLSLFARFDYALGHMIYNDLKARSMGQYQGQFNLIENVQDMWTETNPGASYPAFSYADQLNKQNIWREGSKFFEKAGYMALREITLSYNLPRTWIKAMKMANANVYVTGQNLFYLTPYDGASPEAILEGYDYGRYPTPRTLIFGLNVTF</sequence>
<evidence type="ECO:0000256" key="11">
    <source>
        <dbReference type="SAM" id="SignalP"/>
    </source>
</evidence>
<feature type="chain" id="PRO_5012919493" evidence="11">
    <location>
        <begin position="29"/>
        <end position="1120"/>
    </location>
</feature>
<feature type="domain" description="TonB-dependent receptor-like beta-barrel" evidence="12">
    <location>
        <begin position="452"/>
        <end position="825"/>
    </location>
</feature>
<evidence type="ECO:0000256" key="10">
    <source>
        <dbReference type="SAM" id="MobiDB-lite"/>
    </source>
</evidence>
<name>A0A250KFG7_9BACT</name>
<feature type="signal peptide" evidence="11">
    <location>
        <begin position="1"/>
        <end position="28"/>
    </location>
</feature>
<feature type="domain" description="TonB-dependent receptor plug" evidence="13">
    <location>
        <begin position="134"/>
        <end position="237"/>
    </location>
</feature>
<evidence type="ECO:0000256" key="7">
    <source>
        <dbReference type="ARBA" id="ARBA00023237"/>
    </source>
</evidence>
<gene>
    <name evidence="14" type="ORF">PMEL1_00305</name>
</gene>
<keyword evidence="11" id="KW-0732">Signal</keyword>
<dbReference type="Pfam" id="PF13715">
    <property type="entry name" value="CarbopepD_reg_2"/>
    <property type="match status" value="1"/>
</dbReference>
<dbReference type="Proteomes" id="UP000267517">
    <property type="component" value="Chromosome I"/>
</dbReference>
<comment type="similarity">
    <text evidence="8 9">Belongs to the TonB-dependent receptor family.</text>
</comment>
<evidence type="ECO:0000256" key="4">
    <source>
        <dbReference type="ARBA" id="ARBA00022692"/>
    </source>
</evidence>
<dbReference type="InterPro" id="IPR039426">
    <property type="entry name" value="TonB-dep_rcpt-like"/>
</dbReference>
<comment type="subcellular location">
    <subcellularLocation>
        <location evidence="1 8">Cell outer membrane</location>
        <topology evidence="1 8">Multi-pass membrane protein</topology>
    </subcellularLocation>
</comment>
<dbReference type="SUPFAM" id="SSF56935">
    <property type="entry name" value="Porins"/>
    <property type="match status" value="1"/>
</dbReference>
<organism evidence="14 15">
    <name type="scientific">Prevotella melaninogenica</name>
    <dbReference type="NCBI Taxonomy" id="28132"/>
    <lineage>
        <taxon>Bacteria</taxon>
        <taxon>Pseudomonadati</taxon>
        <taxon>Bacteroidota</taxon>
        <taxon>Bacteroidia</taxon>
        <taxon>Bacteroidales</taxon>
        <taxon>Prevotellaceae</taxon>
        <taxon>Prevotella</taxon>
    </lineage>
</organism>
<reference evidence="14 15" key="1">
    <citation type="submission" date="2017-05" db="EMBL/GenBank/DDBJ databases">
        <title>whole genome sequence of Prevotella melaninogenica GAI 07411.</title>
        <authorList>
            <person name="Kondo Y."/>
            <person name="Hoshino T."/>
        </authorList>
    </citation>
    <scope>NUCLEOTIDE SEQUENCE [LARGE SCALE GENOMIC DNA]</scope>
    <source>
        <strain evidence="14 15">GAI 07411</strain>
    </source>
</reference>
<dbReference type="SUPFAM" id="SSF49464">
    <property type="entry name" value="Carboxypeptidase regulatory domain-like"/>
    <property type="match status" value="1"/>
</dbReference>
<evidence type="ECO:0000256" key="1">
    <source>
        <dbReference type="ARBA" id="ARBA00004571"/>
    </source>
</evidence>
<evidence type="ECO:0000256" key="5">
    <source>
        <dbReference type="ARBA" id="ARBA00023077"/>
    </source>
</evidence>
<keyword evidence="4 8" id="KW-0812">Transmembrane</keyword>
<dbReference type="GO" id="GO:0009279">
    <property type="term" value="C:cell outer membrane"/>
    <property type="evidence" value="ECO:0007669"/>
    <property type="project" value="UniProtKB-SubCell"/>
</dbReference>
<dbReference type="AlphaFoldDB" id="A0A250KFG7"/>
<evidence type="ECO:0000259" key="13">
    <source>
        <dbReference type="Pfam" id="PF07715"/>
    </source>
</evidence>
<dbReference type="InterPro" id="IPR023996">
    <property type="entry name" value="TonB-dep_OMP_SusC/RagA"/>
</dbReference>
<dbReference type="InterPro" id="IPR012910">
    <property type="entry name" value="Plug_dom"/>
</dbReference>
<dbReference type="PROSITE" id="PS52016">
    <property type="entry name" value="TONB_DEPENDENT_REC_3"/>
    <property type="match status" value="1"/>
</dbReference>